<evidence type="ECO:0000313" key="2">
    <source>
        <dbReference type="EMBL" id="OLF87808.1"/>
    </source>
</evidence>
<dbReference type="EMBL" id="LKPO01000026">
    <property type="protein sequence ID" value="OLF87808.1"/>
    <property type="molecule type" value="Genomic_DNA"/>
</dbReference>
<comment type="caution">
    <text evidence="2">The sequence shown here is derived from an EMBL/GenBank/DDBJ whole genome shotgun (WGS) entry which is preliminary data.</text>
</comment>
<dbReference type="AlphaFoldDB" id="A0A7Z0WU77"/>
<gene>
    <name evidence="2" type="ORF">B4121_4260</name>
</gene>
<proteinExistence type="predicted"/>
<feature type="transmembrane region" description="Helical" evidence="1">
    <location>
        <begin position="12"/>
        <end position="31"/>
    </location>
</feature>
<dbReference type="Proteomes" id="UP000185604">
    <property type="component" value="Unassembled WGS sequence"/>
</dbReference>
<organism evidence="2 3">
    <name type="scientific">Bacillus paralicheniformis</name>
    <dbReference type="NCBI Taxonomy" id="1648923"/>
    <lineage>
        <taxon>Bacteria</taxon>
        <taxon>Bacillati</taxon>
        <taxon>Bacillota</taxon>
        <taxon>Bacilli</taxon>
        <taxon>Bacillales</taxon>
        <taxon>Bacillaceae</taxon>
        <taxon>Bacillus</taxon>
    </lineage>
</organism>
<evidence type="ECO:0000313" key="3">
    <source>
        <dbReference type="Proteomes" id="UP000185604"/>
    </source>
</evidence>
<name>A0A7Z0WU77_9BACI</name>
<accession>A0A7Z0WU77</accession>
<keyword evidence="1" id="KW-0472">Membrane</keyword>
<reference evidence="2 3" key="1">
    <citation type="journal article" date="2016" name="Front. Microbiol.">
        <title>High-Level Heat Resistance of Spores of Bacillus amyloliquefaciens and Bacillus licheniformis Results from the Presence of a spoVA Operon in a Tn1546 Transposon.</title>
        <authorList>
            <person name="Berendsen E.M."/>
            <person name="Koning R.A."/>
            <person name="Boekhorst J."/>
            <person name="de Jong A."/>
            <person name="Kuipers O.P."/>
            <person name="Wells-Bennik M.H."/>
        </authorList>
    </citation>
    <scope>NUCLEOTIDE SEQUENCE [LARGE SCALE GENOMIC DNA]</scope>
    <source>
        <strain evidence="2 3">B4121</strain>
    </source>
</reference>
<keyword evidence="1" id="KW-1133">Transmembrane helix</keyword>
<sequence length="52" mass="6315">MSFSLLSQALYISAFSCRLWLFIYMVSLSIWQTKRNYYDLKIILSLFQVKRK</sequence>
<keyword evidence="1" id="KW-0812">Transmembrane</keyword>
<protein>
    <submittedName>
        <fullName evidence="2">Uncharacterized protein</fullName>
    </submittedName>
</protein>
<evidence type="ECO:0000256" key="1">
    <source>
        <dbReference type="SAM" id="Phobius"/>
    </source>
</evidence>